<organism evidence="1 2">
    <name type="scientific">Monosporascus ibericus</name>
    <dbReference type="NCBI Taxonomy" id="155417"/>
    <lineage>
        <taxon>Eukaryota</taxon>
        <taxon>Fungi</taxon>
        <taxon>Dikarya</taxon>
        <taxon>Ascomycota</taxon>
        <taxon>Pezizomycotina</taxon>
        <taxon>Sordariomycetes</taxon>
        <taxon>Xylariomycetidae</taxon>
        <taxon>Xylariales</taxon>
        <taxon>Xylariales incertae sedis</taxon>
        <taxon>Monosporascus</taxon>
    </lineage>
</organism>
<sequence>MEHFVTGQMVVPVERRQHVLLEHLATAVTGCVLAKDELETLVDDLGLAYSDKGVTGVFDRARWTRKEDDIKTLLQRLQNHKSSLNLILTIFQCNSSSRIQESLTRLCSLVEEAVSSSSALSLRISRLEGSGTIGHSGSELASLGDGDAAEGDDATIRAPGKAIGDQPQSSRELRTVAFTFDETLQNSRAYKKLQLIGPDAHSETSITPSTRHRITLSILFGTQHRRHIQPIPIFPADIYPRN</sequence>
<evidence type="ECO:0000313" key="1">
    <source>
        <dbReference type="EMBL" id="RYP01847.1"/>
    </source>
</evidence>
<dbReference type="STRING" id="155417.A0A4Q4T9G9"/>
<name>A0A4Q4T9G9_9PEZI</name>
<comment type="caution">
    <text evidence="1">The sequence shown here is derived from an EMBL/GenBank/DDBJ whole genome shotgun (WGS) entry which is preliminary data.</text>
</comment>
<accession>A0A4Q4T9G9</accession>
<keyword evidence="2" id="KW-1185">Reference proteome</keyword>
<reference evidence="1 2" key="1">
    <citation type="submission" date="2018-06" db="EMBL/GenBank/DDBJ databases">
        <title>Complete Genomes of Monosporascus.</title>
        <authorList>
            <person name="Robinson A.J."/>
            <person name="Natvig D.O."/>
        </authorList>
    </citation>
    <scope>NUCLEOTIDE SEQUENCE [LARGE SCALE GENOMIC DNA]</scope>
    <source>
        <strain evidence="1 2">CBS 110550</strain>
    </source>
</reference>
<protein>
    <submittedName>
        <fullName evidence="1">Uncharacterized protein</fullName>
    </submittedName>
</protein>
<dbReference type="EMBL" id="QJNU01000341">
    <property type="protein sequence ID" value="RYP01847.1"/>
    <property type="molecule type" value="Genomic_DNA"/>
</dbReference>
<gene>
    <name evidence="1" type="ORF">DL764_006050</name>
</gene>
<dbReference type="AlphaFoldDB" id="A0A4Q4T9G9"/>
<dbReference type="OrthoDB" id="19923at2759"/>
<dbReference type="Proteomes" id="UP000293360">
    <property type="component" value="Unassembled WGS sequence"/>
</dbReference>
<evidence type="ECO:0000313" key="2">
    <source>
        <dbReference type="Proteomes" id="UP000293360"/>
    </source>
</evidence>
<proteinExistence type="predicted"/>